<dbReference type="GO" id="GO:0016887">
    <property type="term" value="F:ATP hydrolysis activity"/>
    <property type="evidence" value="ECO:0007669"/>
    <property type="project" value="TreeGrafter"/>
</dbReference>
<dbReference type="Pfam" id="PF13614">
    <property type="entry name" value="AAA_31"/>
    <property type="match status" value="1"/>
</dbReference>
<dbReference type="EMBL" id="SOPW01000010">
    <property type="protein sequence ID" value="TFB19619.1"/>
    <property type="molecule type" value="Genomic_DNA"/>
</dbReference>
<keyword evidence="3" id="KW-1185">Reference proteome</keyword>
<gene>
    <name evidence="2" type="ORF">E3U55_10710</name>
</gene>
<organism evidence="2 3">
    <name type="scientific">Filobacillus milosensis</name>
    <dbReference type="NCBI Taxonomy" id="94137"/>
    <lineage>
        <taxon>Bacteria</taxon>
        <taxon>Bacillati</taxon>
        <taxon>Bacillota</taxon>
        <taxon>Bacilli</taxon>
        <taxon>Bacillales</taxon>
        <taxon>Bacillaceae</taxon>
        <taxon>Filobacillus</taxon>
    </lineage>
</organism>
<dbReference type="InterPro" id="IPR027417">
    <property type="entry name" value="P-loop_NTPase"/>
</dbReference>
<dbReference type="Gene3D" id="3.40.50.300">
    <property type="entry name" value="P-loop containing nucleotide triphosphate hydrolases"/>
    <property type="match status" value="1"/>
</dbReference>
<dbReference type="OrthoDB" id="9794577at2"/>
<dbReference type="GO" id="GO:0005829">
    <property type="term" value="C:cytosol"/>
    <property type="evidence" value="ECO:0007669"/>
    <property type="project" value="TreeGrafter"/>
</dbReference>
<reference evidence="2 3" key="1">
    <citation type="submission" date="2019-03" db="EMBL/GenBank/DDBJ databases">
        <authorList>
            <person name="He R.-H."/>
        </authorList>
    </citation>
    <scope>NUCLEOTIDE SEQUENCE [LARGE SCALE GENOMIC DNA]</scope>
    <source>
        <strain evidence="3">SH 714</strain>
    </source>
</reference>
<dbReference type="PANTHER" id="PTHR43384:SF13">
    <property type="entry name" value="SLR0110 PROTEIN"/>
    <property type="match status" value="1"/>
</dbReference>
<dbReference type="PANTHER" id="PTHR43384">
    <property type="entry name" value="SEPTUM SITE-DETERMINING PROTEIN MIND HOMOLOG, CHLOROPLASTIC-RELATED"/>
    <property type="match status" value="1"/>
</dbReference>
<dbReference type="InterPro" id="IPR050625">
    <property type="entry name" value="ParA/MinD_ATPase"/>
</dbReference>
<evidence type="ECO:0000313" key="3">
    <source>
        <dbReference type="Proteomes" id="UP000297975"/>
    </source>
</evidence>
<comment type="caution">
    <text evidence="2">The sequence shown here is derived from an EMBL/GenBank/DDBJ whole genome shotgun (WGS) entry which is preliminary data.</text>
</comment>
<sequence>MGESHMTEEVKKEGQVITVCSGKGGVGKTVLAVNLAIALSKKNVDVALIDGEFQFGDVSLAMDLQSTFTMKDVVEEQDRLDEYNITNYLTEHESGVKVLSAPSRPEYAELVSSEVIKKTVQLLKKNFDYVVVDAGHGMDDSTIDFMENADKILAVTTLEVASMKNTKMMVETIHQLQLEKKLELVLNRYNMDSLIKPEEAPSMLRAEEVRYIPNNFKLTSQSMNLGVPVVVSHAKSDVAKGIFKLAQAIIDQESGRPNNKKDSLLGKMFSFSLFSK</sequence>
<dbReference type="InterPro" id="IPR025669">
    <property type="entry name" value="AAA_dom"/>
</dbReference>
<dbReference type="AlphaFoldDB" id="A0A4Y8IG13"/>
<dbReference type="GO" id="GO:0005524">
    <property type="term" value="F:ATP binding"/>
    <property type="evidence" value="ECO:0007669"/>
    <property type="project" value="TreeGrafter"/>
</dbReference>
<dbReference type="GO" id="GO:0051782">
    <property type="term" value="P:negative regulation of cell division"/>
    <property type="evidence" value="ECO:0007669"/>
    <property type="project" value="TreeGrafter"/>
</dbReference>
<protein>
    <submittedName>
        <fullName evidence="2">MinD/ParA family protein</fullName>
    </submittedName>
</protein>
<accession>A0A4Y8IG13</accession>
<dbReference type="GO" id="GO:0009898">
    <property type="term" value="C:cytoplasmic side of plasma membrane"/>
    <property type="evidence" value="ECO:0007669"/>
    <property type="project" value="TreeGrafter"/>
</dbReference>
<evidence type="ECO:0000313" key="2">
    <source>
        <dbReference type="EMBL" id="TFB19619.1"/>
    </source>
</evidence>
<feature type="domain" description="AAA" evidence="1">
    <location>
        <begin position="15"/>
        <end position="183"/>
    </location>
</feature>
<name>A0A4Y8IG13_9BACI</name>
<proteinExistence type="predicted"/>
<dbReference type="Proteomes" id="UP000297975">
    <property type="component" value="Unassembled WGS sequence"/>
</dbReference>
<evidence type="ECO:0000259" key="1">
    <source>
        <dbReference type="Pfam" id="PF13614"/>
    </source>
</evidence>
<dbReference type="SUPFAM" id="SSF52540">
    <property type="entry name" value="P-loop containing nucleoside triphosphate hydrolases"/>
    <property type="match status" value="1"/>
</dbReference>